<name>X1AZP1_9ZZZZ</name>
<dbReference type="AlphaFoldDB" id="X1AZP1"/>
<dbReference type="Gene3D" id="3.40.50.360">
    <property type="match status" value="1"/>
</dbReference>
<feature type="non-terminal residue" evidence="2">
    <location>
        <position position="128"/>
    </location>
</feature>
<dbReference type="Pfam" id="PF12724">
    <property type="entry name" value="Flavodoxin_5"/>
    <property type="match status" value="1"/>
</dbReference>
<reference evidence="2" key="1">
    <citation type="journal article" date="2014" name="Front. Microbiol.">
        <title>High frequency of phylogenetically diverse reductive dehalogenase-homologous genes in deep subseafloor sedimentary metagenomes.</title>
        <authorList>
            <person name="Kawai M."/>
            <person name="Futagami T."/>
            <person name="Toyoda A."/>
            <person name="Takaki Y."/>
            <person name="Nishi S."/>
            <person name="Hori S."/>
            <person name="Arai W."/>
            <person name="Tsubouchi T."/>
            <person name="Morono Y."/>
            <person name="Uchiyama I."/>
            <person name="Ito T."/>
            <person name="Fujiyama A."/>
            <person name="Inagaki F."/>
            <person name="Takami H."/>
        </authorList>
    </citation>
    <scope>NUCLEOTIDE SEQUENCE</scope>
    <source>
        <strain evidence="2">Expedition CK06-06</strain>
    </source>
</reference>
<dbReference type="InterPro" id="IPR008254">
    <property type="entry name" value="Flavodoxin/NO_synth"/>
</dbReference>
<evidence type="ECO:0000313" key="2">
    <source>
        <dbReference type="EMBL" id="GAG65216.1"/>
    </source>
</evidence>
<dbReference type="NCBIfam" id="NF038196">
    <property type="entry name" value="ferrodoxin_EFR1"/>
    <property type="match status" value="1"/>
</dbReference>
<organism evidence="2">
    <name type="scientific">marine sediment metagenome</name>
    <dbReference type="NCBI Taxonomy" id="412755"/>
    <lineage>
        <taxon>unclassified sequences</taxon>
        <taxon>metagenomes</taxon>
        <taxon>ecological metagenomes</taxon>
    </lineage>
</organism>
<comment type="caution">
    <text evidence="2">The sequence shown here is derived from an EMBL/GenBank/DDBJ whole genome shotgun (WGS) entry which is preliminary data.</text>
</comment>
<dbReference type="SUPFAM" id="SSF52218">
    <property type="entry name" value="Flavoproteins"/>
    <property type="match status" value="1"/>
</dbReference>
<dbReference type="EMBL" id="BART01006529">
    <property type="protein sequence ID" value="GAG65216.1"/>
    <property type="molecule type" value="Genomic_DNA"/>
</dbReference>
<dbReference type="InterPro" id="IPR029039">
    <property type="entry name" value="Flavoprotein-like_sf"/>
</dbReference>
<dbReference type="GO" id="GO:0010181">
    <property type="term" value="F:FMN binding"/>
    <property type="evidence" value="ECO:0007669"/>
    <property type="project" value="InterPro"/>
</dbReference>
<feature type="domain" description="Flavodoxin-like" evidence="1">
    <location>
        <begin position="3"/>
        <end position="128"/>
    </location>
</feature>
<proteinExistence type="predicted"/>
<accession>X1AZP1</accession>
<evidence type="ECO:0000259" key="1">
    <source>
        <dbReference type="PROSITE" id="PS50902"/>
    </source>
</evidence>
<protein>
    <recommendedName>
        <fullName evidence="1">Flavodoxin-like domain-containing protein</fullName>
    </recommendedName>
</protein>
<dbReference type="InterPro" id="IPR026816">
    <property type="entry name" value="Flavodoxin_dom"/>
</dbReference>
<sequence>MKTTIYYFTGTGNSLKIAKNLSEKLEECELVPIAKVWEDDHLASSSEKVGFIFPLYYAGLPKIVYDFLNKIELAKSNYFFAVITNAGDINNTPLLQIETILKSKSKTLSAGFFILMPNNYILGYDIHS</sequence>
<dbReference type="InterPro" id="IPR047964">
    <property type="entry name" value="EFR1-like"/>
</dbReference>
<gene>
    <name evidence="2" type="ORF">S01H4_14895</name>
</gene>
<dbReference type="PROSITE" id="PS50902">
    <property type="entry name" value="FLAVODOXIN_LIKE"/>
    <property type="match status" value="1"/>
</dbReference>